<feature type="chain" id="PRO_5020854457" evidence="1">
    <location>
        <begin position="21"/>
        <end position="124"/>
    </location>
</feature>
<evidence type="ECO:0000313" key="3">
    <source>
        <dbReference type="Proteomes" id="UP000295620"/>
    </source>
</evidence>
<gene>
    <name evidence="2" type="ORF">ATK78_0299</name>
</gene>
<evidence type="ECO:0000313" key="2">
    <source>
        <dbReference type="EMBL" id="TDQ11183.1"/>
    </source>
</evidence>
<feature type="signal peptide" evidence="1">
    <location>
        <begin position="1"/>
        <end position="20"/>
    </location>
</feature>
<keyword evidence="1" id="KW-0732">Signal</keyword>
<protein>
    <submittedName>
        <fullName evidence="2">Uncharacterized protein</fullName>
    </submittedName>
</protein>
<sequence>MKMKLFLTILICCCIQFTFAQKKSDFVSVTKSTAAVADSTLLKMVKGINEVIRARVKAAFPPDVIASYQDYAVIDQEGRIPIDSLLKYNIKDFKNITVSFGEPVSLYSIKSLYGVIMLYRKPTQ</sequence>
<dbReference type="AlphaFoldDB" id="A0A4V3D1H3"/>
<organism evidence="2 3">
    <name type="scientific">Pedobacter metabolipauper</name>
    <dbReference type="NCBI Taxonomy" id="425513"/>
    <lineage>
        <taxon>Bacteria</taxon>
        <taxon>Pseudomonadati</taxon>
        <taxon>Bacteroidota</taxon>
        <taxon>Sphingobacteriia</taxon>
        <taxon>Sphingobacteriales</taxon>
        <taxon>Sphingobacteriaceae</taxon>
        <taxon>Pedobacter</taxon>
    </lineage>
</organism>
<keyword evidence="3" id="KW-1185">Reference proteome</keyword>
<proteinExistence type="predicted"/>
<dbReference type="Proteomes" id="UP000295620">
    <property type="component" value="Unassembled WGS sequence"/>
</dbReference>
<reference evidence="2 3" key="1">
    <citation type="submission" date="2019-03" db="EMBL/GenBank/DDBJ databases">
        <title>Genomic Encyclopedia of Archaeal and Bacterial Type Strains, Phase II (KMG-II): from individual species to whole genera.</title>
        <authorList>
            <person name="Goeker M."/>
        </authorList>
    </citation>
    <scope>NUCLEOTIDE SEQUENCE [LARGE SCALE GENOMIC DNA]</scope>
    <source>
        <strain evidence="2 3">DSM 19035</strain>
    </source>
</reference>
<evidence type="ECO:0000256" key="1">
    <source>
        <dbReference type="SAM" id="SignalP"/>
    </source>
</evidence>
<dbReference type="RefSeq" id="WP_133574278.1">
    <property type="nucleotide sequence ID" value="NZ_SNYC01000003.1"/>
</dbReference>
<dbReference type="EMBL" id="SNYC01000003">
    <property type="protein sequence ID" value="TDQ11183.1"/>
    <property type="molecule type" value="Genomic_DNA"/>
</dbReference>
<name>A0A4V3D1H3_9SPHI</name>
<comment type="caution">
    <text evidence="2">The sequence shown here is derived from an EMBL/GenBank/DDBJ whole genome shotgun (WGS) entry which is preliminary data.</text>
</comment>
<accession>A0A4V3D1H3</accession>